<dbReference type="EMBL" id="JAWRVE010000201">
    <property type="protein sequence ID" value="KAL1849388.1"/>
    <property type="molecule type" value="Genomic_DNA"/>
</dbReference>
<keyword evidence="4 7" id="KW-0812">Transmembrane</keyword>
<name>A0ABR3VZT4_9PEZI</name>
<evidence type="ECO:0000256" key="2">
    <source>
        <dbReference type="ARBA" id="ARBA00008807"/>
    </source>
</evidence>
<gene>
    <name evidence="8" type="ORF">Daus18300_013270</name>
</gene>
<dbReference type="Proteomes" id="UP001583177">
    <property type="component" value="Unassembled WGS sequence"/>
</dbReference>
<organism evidence="8 9">
    <name type="scientific">Diaporthe australafricana</name>
    <dbReference type="NCBI Taxonomy" id="127596"/>
    <lineage>
        <taxon>Eukaryota</taxon>
        <taxon>Fungi</taxon>
        <taxon>Dikarya</taxon>
        <taxon>Ascomycota</taxon>
        <taxon>Pezizomycotina</taxon>
        <taxon>Sordariomycetes</taxon>
        <taxon>Sordariomycetidae</taxon>
        <taxon>Diaporthales</taxon>
        <taxon>Diaporthaceae</taxon>
        <taxon>Diaporthe</taxon>
    </lineage>
</organism>
<keyword evidence="6 7" id="KW-0472">Membrane</keyword>
<accession>A0ABR3VZT4</accession>
<proteinExistence type="inferred from homology"/>
<keyword evidence="5 7" id="KW-1133">Transmembrane helix</keyword>
<evidence type="ECO:0000256" key="1">
    <source>
        <dbReference type="ARBA" id="ARBA00004141"/>
    </source>
</evidence>
<evidence type="ECO:0000256" key="5">
    <source>
        <dbReference type="ARBA" id="ARBA00022989"/>
    </source>
</evidence>
<comment type="caution">
    <text evidence="8">The sequence shown here is derived from an EMBL/GenBank/DDBJ whole genome shotgun (WGS) entry which is preliminary data.</text>
</comment>
<evidence type="ECO:0000313" key="8">
    <source>
        <dbReference type="EMBL" id="KAL1849388.1"/>
    </source>
</evidence>
<feature type="transmembrane region" description="Helical" evidence="7">
    <location>
        <begin position="69"/>
        <end position="92"/>
    </location>
</feature>
<evidence type="ECO:0000256" key="4">
    <source>
        <dbReference type="ARBA" id="ARBA00022692"/>
    </source>
</evidence>
<comment type="subcellular location">
    <subcellularLocation>
        <location evidence="1">Membrane</location>
        <topology evidence="1">Multi-pass membrane protein</topology>
    </subcellularLocation>
</comment>
<evidence type="ECO:0000256" key="7">
    <source>
        <dbReference type="SAM" id="Phobius"/>
    </source>
</evidence>
<sequence length="114" mass="12514">MFSTQIYGTLRGAALNYVVMTTIVTNEREVLLDPVGTNVWSGSTMQSLNSQAITWALAKDMYGPAGRYVIVKLVPLGLLIGAALPVLHWALIRVFPHTTIVTPWLRNMDISDLG</sequence>
<dbReference type="InterPro" id="IPR004813">
    <property type="entry name" value="OPT"/>
</dbReference>
<comment type="similarity">
    <text evidence="2">Belongs to the oligopeptide OPT transporter family.</text>
</comment>
<reference evidence="8 9" key="1">
    <citation type="journal article" date="2024" name="IMA Fungus">
        <title>IMA Genome - F19 : A genome assembly and annotation guide to empower mycologists, including annotated draft genome sequences of Ceratocystis pirilliformis, Diaporthe australafricana, Fusarium ophioides, Paecilomyces lecythidis, and Sporothrix stenoceras.</title>
        <authorList>
            <person name="Aylward J."/>
            <person name="Wilson A.M."/>
            <person name="Visagie C.M."/>
            <person name="Spraker J."/>
            <person name="Barnes I."/>
            <person name="Buitendag C."/>
            <person name="Ceriani C."/>
            <person name="Del Mar Angel L."/>
            <person name="du Plessis D."/>
            <person name="Fuchs T."/>
            <person name="Gasser K."/>
            <person name="Kramer D."/>
            <person name="Li W."/>
            <person name="Munsamy K."/>
            <person name="Piso A."/>
            <person name="Price J.L."/>
            <person name="Sonnekus B."/>
            <person name="Thomas C."/>
            <person name="van der Nest A."/>
            <person name="van Dijk A."/>
            <person name="van Heerden A."/>
            <person name="van Vuuren N."/>
            <person name="Yilmaz N."/>
            <person name="Duong T.A."/>
            <person name="van der Merwe N.A."/>
            <person name="Wingfield M.J."/>
            <person name="Wingfield B.D."/>
        </authorList>
    </citation>
    <scope>NUCLEOTIDE SEQUENCE [LARGE SCALE GENOMIC DNA]</scope>
    <source>
        <strain evidence="8 9">CMW 18300</strain>
    </source>
</reference>
<evidence type="ECO:0000313" key="9">
    <source>
        <dbReference type="Proteomes" id="UP001583177"/>
    </source>
</evidence>
<evidence type="ECO:0000256" key="3">
    <source>
        <dbReference type="ARBA" id="ARBA00022448"/>
    </source>
</evidence>
<protein>
    <submittedName>
        <fullName evidence="8">Uncharacterized protein</fullName>
    </submittedName>
</protein>
<dbReference type="Pfam" id="PF03169">
    <property type="entry name" value="OPT"/>
    <property type="match status" value="1"/>
</dbReference>
<keyword evidence="3" id="KW-0813">Transport</keyword>
<keyword evidence="9" id="KW-1185">Reference proteome</keyword>
<evidence type="ECO:0000256" key="6">
    <source>
        <dbReference type="ARBA" id="ARBA00023136"/>
    </source>
</evidence>